<dbReference type="Proteomes" id="UP001631969">
    <property type="component" value="Unassembled WGS sequence"/>
</dbReference>
<sequence length="333" mass="34317">MIRYRLVFAFLCVLVIAGGMGWQAQSSRAAETVRLSLSTTPERELVFHNLKPGDQLSVELVIKNTSRRKVDYSIHSRFDHGDESFYKLLEVTLESPGQLLYTGKLSGMAGQLGTGSLAAEAEDKLVVTAFFPAEAGNEYQDKAVVTVLEFAAKAAPDEPGPDPSIAPSSAPTSTPGSTSGATPTPGPTDEPENTPAASATPGPPVSPSVAPTDSKGPVPTVSGGPSPLSPGGSGTTAVPGATPASTISPLPSANGLALGGGGEEVTIEDEPVPAAGNGELAEPPAEGSQDVARQASAKPYTLPDTATPWYNLLVICTLSILCCAVVLWRRRKE</sequence>
<accession>A0ACC7NSF6</accession>
<name>A0ACC7NSF6_9BACL</name>
<proteinExistence type="predicted"/>
<evidence type="ECO:0000313" key="2">
    <source>
        <dbReference type="Proteomes" id="UP001631969"/>
    </source>
</evidence>
<gene>
    <name evidence="1" type="ORF">ACI1P1_04895</name>
</gene>
<dbReference type="EMBL" id="JBJURJ010000003">
    <property type="protein sequence ID" value="MFM9327636.1"/>
    <property type="molecule type" value="Genomic_DNA"/>
</dbReference>
<reference evidence="1" key="1">
    <citation type="submission" date="2024-12" db="EMBL/GenBank/DDBJ databases">
        <authorList>
            <person name="Wu N."/>
        </authorList>
    </citation>
    <scope>NUCLEOTIDE SEQUENCE</scope>
    <source>
        <strain evidence="1">P15</strain>
    </source>
</reference>
<keyword evidence="2" id="KW-1185">Reference proteome</keyword>
<comment type="caution">
    <text evidence="1">The sequence shown here is derived from an EMBL/GenBank/DDBJ whole genome shotgun (WGS) entry which is preliminary data.</text>
</comment>
<evidence type="ECO:0000313" key="1">
    <source>
        <dbReference type="EMBL" id="MFM9327636.1"/>
    </source>
</evidence>
<protein>
    <submittedName>
        <fullName evidence="1">Uncharacterized protein</fullName>
    </submittedName>
</protein>
<organism evidence="1 2">
    <name type="scientific">Paenibacillus mesotrionivorans</name>
    <dbReference type="NCBI Taxonomy" id="3160968"/>
    <lineage>
        <taxon>Bacteria</taxon>
        <taxon>Bacillati</taxon>
        <taxon>Bacillota</taxon>
        <taxon>Bacilli</taxon>
        <taxon>Bacillales</taxon>
        <taxon>Paenibacillaceae</taxon>
        <taxon>Paenibacillus</taxon>
    </lineage>
</organism>